<dbReference type="GO" id="GO:0046872">
    <property type="term" value="F:metal ion binding"/>
    <property type="evidence" value="ECO:0007669"/>
    <property type="project" value="UniProtKB-KW"/>
</dbReference>
<dbReference type="Proteomes" id="UP001557470">
    <property type="component" value="Unassembled WGS sequence"/>
</dbReference>
<dbReference type="EMBL" id="JAGEUA010000009">
    <property type="protein sequence ID" value="KAL0965749.1"/>
    <property type="molecule type" value="Genomic_DNA"/>
</dbReference>
<proteinExistence type="predicted"/>
<gene>
    <name evidence="4" type="ORF">UPYG_G00285220</name>
</gene>
<feature type="domain" description="DDE Tnp4" evidence="3">
    <location>
        <begin position="117"/>
        <end position="203"/>
    </location>
</feature>
<name>A0ABD0W3Y4_UMBPY</name>
<comment type="caution">
    <text evidence="4">The sequence shown here is derived from an EMBL/GenBank/DDBJ whole genome shotgun (WGS) entry which is preliminary data.</text>
</comment>
<accession>A0ABD0W3Y4</accession>
<evidence type="ECO:0000259" key="3">
    <source>
        <dbReference type="Pfam" id="PF13359"/>
    </source>
</evidence>
<evidence type="ECO:0000256" key="1">
    <source>
        <dbReference type="ARBA" id="ARBA00001968"/>
    </source>
</evidence>
<keyword evidence="5" id="KW-1185">Reference proteome</keyword>
<evidence type="ECO:0000313" key="4">
    <source>
        <dbReference type="EMBL" id="KAL0965749.1"/>
    </source>
</evidence>
<reference evidence="4 5" key="1">
    <citation type="submission" date="2024-06" db="EMBL/GenBank/DDBJ databases">
        <authorList>
            <person name="Pan Q."/>
            <person name="Wen M."/>
            <person name="Jouanno E."/>
            <person name="Zahm M."/>
            <person name="Klopp C."/>
            <person name="Cabau C."/>
            <person name="Louis A."/>
            <person name="Berthelot C."/>
            <person name="Parey E."/>
            <person name="Roest Crollius H."/>
            <person name="Montfort J."/>
            <person name="Robinson-Rechavi M."/>
            <person name="Bouchez O."/>
            <person name="Lampietro C."/>
            <person name="Lopez Roques C."/>
            <person name="Donnadieu C."/>
            <person name="Postlethwait J."/>
            <person name="Bobe J."/>
            <person name="Verreycken H."/>
            <person name="Guiguen Y."/>
        </authorList>
    </citation>
    <scope>NUCLEOTIDE SEQUENCE [LARGE SCALE GENOMIC DNA]</scope>
    <source>
        <strain evidence="4">Up_M1</strain>
        <tissue evidence="4">Testis</tissue>
    </source>
</reference>
<evidence type="ECO:0000313" key="5">
    <source>
        <dbReference type="Proteomes" id="UP001557470"/>
    </source>
</evidence>
<comment type="cofactor">
    <cofactor evidence="1">
        <name>a divalent metal cation</name>
        <dbReference type="ChEBI" id="CHEBI:60240"/>
    </cofactor>
</comment>
<dbReference type="Pfam" id="PF13359">
    <property type="entry name" value="DDE_Tnp_4"/>
    <property type="match status" value="1"/>
</dbReference>
<sequence>MQGLCLISICLPGAIQFHTLKELLIPIIRRQNTNYRDSISVEERLTITLRFLATGESFRSLSYQFRVGLSTTRQFVPETCEAIYNVLKDKYLKCPDTVEEWQTVADGFQAQWNFPNCIDVGCNGRISDGGVFGGCSLQGALENRTSNIPVPAPLPGSDLLVPYCIVADEAFPLKEYLMKPYPNRRLSVEQRIYNYRLSLSRVLSVCMRTIEASFADSSSVFLLRLPRVLECWLWLFSPQIVDSARGVQSVPWRKLGSSSGVMVPSGVVLCS</sequence>
<protein>
    <recommendedName>
        <fullName evidence="3">DDE Tnp4 domain-containing protein</fullName>
    </recommendedName>
</protein>
<keyword evidence="2" id="KW-0479">Metal-binding</keyword>
<organism evidence="4 5">
    <name type="scientific">Umbra pygmaea</name>
    <name type="common">Eastern mudminnow</name>
    <dbReference type="NCBI Taxonomy" id="75934"/>
    <lineage>
        <taxon>Eukaryota</taxon>
        <taxon>Metazoa</taxon>
        <taxon>Chordata</taxon>
        <taxon>Craniata</taxon>
        <taxon>Vertebrata</taxon>
        <taxon>Euteleostomi</taxon>
        <taxon>Actinopterygii</taxon>
        <taxon>Neopterygii</taxon>
        <taxon>Teleostei</taxon>
        <taxon>Protacanthopterygii</taxon>
        <taxon>Esociformes</taxon>
        <taxon>Umbridae</taxon>
        <taxon>Umbra</taxon>
    </lineage>
</organism>
<dbReference type="InterPro" id="IPR027806">
    <property type="entry name" value="HARBI1_dom"/>
</dbReference>
<dbReference type="AlphaFoldDB" id="A0ABD0W3Y4"/>
<evidence type="ECO:0000256" key="2">
    <source>
        <dbReference type="ARBA" id="ARBA00022723"/>
    </source>
</evidence>